<name>A0A4R6X6Z6_9GAMM</name>
<proteinExistence type="predicted"/>
<comment type="caution">
    <text evidence="1">The sequence shown here is derived from an EMBL/GenBank/DDBJ whole genome shotgun (WGS) entry which is preliminary data.</text>
</comment>
<evidence type="ECO:0000313" key="1">
    <source>
        <dbReference type="EMBL" id="TDR13094.1"/>
    </source>
</evidence>
<keyword evidence="1" id="KW-0449">Lipoprotein</keyword>
<dbReference type="EMBL" id="SNZA01000003">
    <property type="protein sequence ID" value="TDR13094.1"/>
    <property type="molecule type" value="Genomic_DNA"/>
</dbReference>
<keyword evidence="2" id="KW-1185">Reference proteome</keyword>
<protein>
    <submittedName>
        <fullName evidence="1">Group 4 capsule polysaccharide lipoprotein GfcB/YjbF</fullName>
    </submittedName>
</protein>
<sequence>MSLSSFPIYSLFVLIFALSGCSSNFKNIIDSTKALDYFDKAKDADYIASVPYASAQVTVNNSKTLLLILSDASKNESTGMFRLTWLSADGDSIVTEGGRIVHTVGFTKDNLEELASVSGNYVLGKVDTWQARYDWSPGYRYGFTANVNTKNLGSEVISTDLWSQETDKFTETVVFDTLDAGFVNTYWRAPSTDEYDAFVVKSVQYLGPNMDKVEMLMVRPFVPYRSADKASQGGQP</sequence>
<evidence type="ECO:0000313" key="2">
    <source>
        <dbReference type="Proteomes" id="UP000295729"/>
    </source>
</evidence>
<dbReference type="RefSeq" id="WP_133562156.1">
    <property type="nucleotide sequence ID" value="NZ_SNZA01000003.1"/>
</dbReference>
<accession>A0A4R6X6Z6</accession>
<gene>
    <name evidence="1" type="ORF">C8D85_1968</name>
</gene>
<dbReference type="InterPro" id="IPR023373">
    <property type="entry name" value="YmcC_sf"/>
</dbReference>
<dbReference type="AlphaFoldDB" id="A0A4R6X6Z6"/>
<dbReference type="Pfam" id="PF11102">
    <property type="entry name" value="YjbF"/>
    <property type="match status" value="1"/>
</dbReference>
<organism evidence="1 2">
    <name type="scientific">Marinomonas communis</name>
    <dbReference type="NCBI Taxonomy" id="28254"/>
    <lineage>
        <taxon>Bacteria</taxon>
        <taxon>Pseudomonadati</taxon>
        <taxon>Pseudomonadota</taxon>
        <taxon>Gammaproteobacteria</taxon>
        <taxon>Oceanospirillales</taxon>
        <taxon>Oceanospirillaceae</taxon>
        <taxon>Marinomonas</taxon>
    </lineage>
</organism>
<dbReference type="OrthoDB" id="5591889at2"/>
<reference evidence="1 2" key="1">
    <citation type="submission" date="2019-03" db="EMBL/GenBank/DDBJ databases">
        <title>Genomic Encyclopedia of Type Strains, Phase IV (KMG-IV): sequencing the most valuable type-strain genomes for metagenomic binning, comparative biology and taxonomic classification.</title>
        <authorList>
            <person name="Goeker M."/>
        </authorList>
    </citation>
    <scope>NUCLEOTIDE SEQUENCE [LARGE SCALE GENOMIC DNA]</scope>
    <source>
        <strain evidence="1 2">DSM 5604</strain>
    </source>
</reference>
<dbReference type="InterPro" id="IPR021308">
    <property type="entry name" value="GfcB"/>
</dbReference>
<dbReference type="Proteomes" id="UP000295729">
    <property type="component" value="Unassembled WGS sequence"/>
</dbReference>
<dbReference type="Gene3D" id="2.40.360.10">
    <property type="entry name" value="YmcC-like"/>
    <property type="match status" value="1"/>
</dbReference>
<dbReference type="SUPFAM" id="SSF159270">
    <property type="entry name" value="YmcC-like"/>
    <property type="match status" value="1"/>
</dbReference>